<dbReference type="InterPro" id="IPR003489">
    <property type="entry name" value="RHF/RaiA"/>
</dbReference>
<dbReference type="Pfam" id="PF16321">
    <property type="entry name" value="Ribosom_S30AE_C"/>
    <property type="match status" value="1"/>
</dbReference>
<protein>
    <recommendedName>
        <fullName evidence="3 4">Ribosome hibernation promoting factor</fullName>
        <shortName evidence="4">HPF</shortName>
    </recommendedName>
</protein>
<name>A0ABT9ELH8_9SPHN</name>
<comment type="subcellular location">
    <subcellularLocation>
        <location evidence="4">Cytoplasm</location>
    </subcellularLocation>
</comment>
<keyword evidence="1 4" id="KW-0810">Translation regulation</keyword>
<dbReference type="Gene3D" id="3.30.160.100">
    <property type="entry name" value="Ribosome hibernation promotion factor-like"/>
    <property type="match status" value="1"/>
</dbReference>
<keyword evidence="7" id="KW-1185">Reference proteome</keyword>
<sequence length="203" mass="21965">MDIRVSGHQVETGDALKAHVTDRLQGIADKYFSRAISAEVTFGKGPHDVGFKCDIVAHVMKGLVLKGRHEAYEAHLAFDGAAEKIEKQLRRYVRRLRDHNASAAVELAEANGYDNAGYTLFAESTSEEEAGDAPLIVAETRVDVPDASVGDAVMMLDLRNTAALLFRNSGTGAYNMVYRRGDGTIGWVEPQRAGERVSAGAVS</sequence>
<evidence type="ECO:0000313" key="6">
    <source>
        <dbReference type="EMBL" id="MDP1027825.1"/>
    </source>
</evidence>
<comment type="subunit">
    <text evidence="2">Associates exclusively with 100S ribosomes, which are dimers of 70S ribosomes.</text>
</comment>
<evidence type="ECO:0000256" key="2">
    <source>
        <dbReference type="ARBA" id="ARBA00038695"/>
    </source>
</evidence>
<dbReference type="SUPFAM" id="SSF69754">
    <property type="entry name" value="Ribosome binding protein Y (YfiA homologue)"/>
    <property type="match status" value="1"/>
</dbReference>
<dbReference type="CDD" id="cd00552">
    <property type="entry name" value="RaiA"/>
    <property type="match status" value="1"/>
</dbReference>
<comment type="similarity">
    <text evidence="4">Belongs to the HPF/YfiA ribosome-associated protein family. Long HPF subfamily.</text>
</comment>
<reference evidence="6 7" key="1">
    <citation type="submission" date="2023-07" db="EMBL/GenBank/DDBJ databases">
        <authorList>
            <person name="Kim M.K."/>
        </authorList>
    </citation>
    <scope>NUCLEOTIDE SEQUENCE [LARGE SCALE GENOMIC DNA]</scope>
    <source>
        <strain evidence="6 7">KR1UV-12</strain>
    </source>
</reference>
<dbReference type="InterPro" id="IPR038416">
    <property type="entry name" value="Ribosom_S30AE_C_sf"/>
</dbReference>
<dbReference type="HAMAP" id="MF_00839">
    <property type="entry name" value="HPF"/>
    <property type="match status" value="1"/>
</dbReference>
<dbReference type="NCBIfam" id="TIGR00741">
    <property type="entry name" value="yfiA"/>
    <property type="match status" value="1"/>
</dbReference>
<dbReference type="PANTHER" id="PTHR33231">
    <property type="entry name" value="30S RIBOSOMAL PROTEIN"/>
    <property type="match status" value="1"/>
</dbReference>
<organism evidence="6 7">
    <name type="scientific">Sphingomonas aurea</name>
    <dbReference type="NCBI Taxonomy" id="3063994"/>
    <lineage>
        <taxon>Bacteria</taxon>
        <taxon>Pseudomonadati</taxon>
        <taxon>Pseudomonadota</taxon>
        <taxon>Alphaproteobacteria</taxon>
        <taxon>Sphingomonadales</taxon>
        <taxon>Sphingomonadaceae</taxon>
        <taxon>Sphingomonas</taxon>
    </lineage>
</organism>
<dbReference type="InterPro" id="IPR034694">
    <property type="entry name" value="HPF_long/plastid"/>
</dbReference>
<dbReference type="InterPro" id="IPR050574">
    <property type="entry name" value="HPF/YfiA_ribosome-assoc"/>
</dbReference>
<dbReference type="InterPro" id="IPR036567">
    <property type="entry name" value="RHF-like"/>
</dbReference>
<dbReference type="Pfam" id="PF02482">
    <property type="entry name" value="Ribosomal_S30AE"/>
    <property type="match status" value="1"/>
</dbReference>
<proteinExistence type="inferred from homology"/>
<dbReference type="EMBL" id="JAUUDS010000005">
    <property type="protein sequence ID" value="MDP1027825.1"/>
    <property type="molecule type" value="Genomic_DNA"/>
</dbReference>
<dbReference type="PANTHER" id="PTHR33231:SF1">
    <property type="entry name" value="30S RIBOSOMAL PROTEIN"/>
    <property type="match status" value="1"/>
</dbReference>
<evidence type="ECO:0000313" key="7">
    <source>
        <dbReference type="Proteomes" id="UP001230685"/>
    </source>
</evidence>
<dbReference type="RefSeq" id="WP_305173532.1">
    <property type="nucleotide sequence ID" value="NZ_JAUUDS010000005.1"/>
</dbReference>
<comment type="caution">
    <text evidence="6">The sequence shown here is derived from an EMBL/GenBank/DDBJ whole genome shotgun (WGS) entry which is preliminary data.</text>
</comment>
<dbReference type="InterPro" id="IPR032528">
    <property type="entry name" value="Ribosom_S30AE_C"/>
</dbReference>
<gene>
    <name evidence="6" type="primary">raiA</name>
    <name evidence="4" type="synonym">hpf</name>
    <name evidence="6" type="ORF">Q5H91_11415</name>
</gene>
<accession>A0ABT9ELH8</accession>
<feature type="domain" description="Sigma 54 modulation/S30EA ribosomal protein C-terminal" evidence="5">
    <location>
        <begin position="133"/>
        <end position="186"/>
    </location>
</feature>
<evidence type="ECO:0000259" key="5">
    <source>
        <dbReference type="Pfam" id="PF16321"/>
    </source>
</evidence>
<dbReference type="Gene3D" id="3.30.505.50">
    <property type="entry name" value="Sigma 54 modulation/S30EA ribosomal protein, C-terminal domain"/>
    <property type="match status" value="1"/>
</dbReference>
<dbReference type="Proteomes" id="UP001230685">
    <property type="component" value="Unassembled WGS sequence"/>
</dbReference>
<comment type="function">
    <text evidence="4">Required for dimerization of active 70S ribosomes into 100S ribosomes in stationary phase; 100S ribosomes are translationally inactive and sometimes present during exponential growth.</text>
</comment>
<evidence type="ECO:0000256" key="1">
    <source>
        <dbReference type="ARBA" id="ARBA00022845"/>
    </source>
</evidence>
<evidence type="ECO:0000256" key="4">
    <source>
        <dbReference type="HAMAP-Rule" id="MF_00839"/>
    </source>
</evidence>
<comment type="subunit">
    <text evidence="4">Interacts with 100S ribosomes.</text>
</comment>
<keyword evidence="4" id="KW-0963">Cytoplasm</keyword>
<evidence type="ECO:0000256" key="3">
    <source>
        <dbReference type="ARBA" id="ARBA00041148"/>
    </source>
</evidence>